<evidence type="ECO:0000259" key="6">
    <source>
        <dbReference type="Pfam" id="PF01702"/>
    </source>
</evidence>
<dbReference type="Gene3D" id="3.20.20.105">
    <property type="entry name" value="Queuine tRNA-ribosyltransferase-like"/>
    <property type="match status" value="1"/>
</dbReference>
<comment type="caution">
    <text evidence="7">The sequence shown here is derived from an EMBL/GenBank/DDBJ whole genome shotgun (WGS) entry which is preliminary data.</text>
</comment>
<evidence type="ECO:0000256" key="2">
    <source>
        <dbReference type="ARBA" id="ARBA00022694"/>
    </source>
</evidence>
<comment type="similarity">
    <text evidence="5">Belongs to the queuine tRNA-ribosyltransferase family. QTRT2 subfamily.</text>
</comment>
<dbReference type="EMBL" id="CADEBC010000503">
    <property type="protein sequence ID" value="CAB3239815.1"/>
    <property type="molecule type" value="Genomic_DNA"/>
</dbReference>
<dbReference type="PANTHER" id="PTHR46064:SF1">
    <property type="entry name" value="QUEUINE TRNA-RIBOSYLTRANSFERASE ACCESSORY SUBUNIT 2"/>
    <property type="match status" value="1"/>
</dbReference>
<feature type="binding site" evidence="5">
    <location>
        <position position="331"/>
    </location>
    <ligand>
        <name>Zn(2+)</name>
        <dbReference type="ChEBI" id="CHEBI:29105"/>
    </ligand>
</feature>
<proteinExistence type="inferred from homology"/>
<keyword evidence="1 5" id="KW-0963">Cytoplasm</keyword>
<accession>A0A8S1A1X2</accession>
<dbReference type="GO" id="GO:0005737">
    <property type="term" value="C:cytoplasm"/>
    <property type="evidence" value="ECO:0007669"/>
    <property type="project" value="UniProtKB-SubCell"/>
</dbReference>
<evidence type="ECO:0000256" key="1">
    <source>
        <dbReference type="ARBA" id="ARBA00022490"/>
    </source>
</evidence>
<dbReference type="InterPro" id="IPR002616">
    <property type="entry name" value="tRNA_ribo_trans-like"/>
</dbReference>
<gene>
    <name evidence="7" type="ORF">APLA_LOCUS8016</name>
</gene>
<sequence length="426" mass="47047">MRFTIKQATSGSERIGTFTGFIKSPGAVIETPTSALFTQGGSVTHITSEVLSKIFTTPKLLWVPLSNSYQLETGLKAQGQGIAKFAGLSGHVTSITPHSASEVTPVGHFEHGKVPLWTKNGKKMITADSYMDLMEVFQPDIILAIADSRTSLGEGYKRILKSVDRTCGFLEKCVDRYKGSKTLQTSSLIGVIVAAGVPSKCDECITHILKYKDSLGGVALAGLTDGTEESLKLVNDKIEGIFARVNTKLPKNLLRIVEGCWNPAVVLSAIENGFDVFDGSYPLKLSNVGHALALNFDLNQNDSEPCILDLNDERYKEDFRPVLAGCECLACKKHTRAYIRHLLNTREMLSSVLLSIHNLHHFDQFFKHARHHIASNTFKLYKQHITKQYEAYKQPLTNGVNEHKGKTALPQVTKKLKVSDEEMHCS</sequence>
<keyword evidence="2 5" id="KW-0819">tRNA processing</keyword>
<feature type="domain" description="tRNA-guanine(15) transglycosylase-like" evidence="6">
    <location>
        <begin position="14"/>
        <end position="390"/>
    </location>
</feature>
<comment type="function">
    <text evidence="5">Non-catalytic subunit of the queuine tRNA-ribosyltransferase (TGT) that catalyzes the base-exchange of a guanine (G) residue with queuine (Q) at position 34 (anticodon wobble position) in tRNAs with GU(N) anticodons (tRNA-Asp, -Asn, -His and -Tyr), resulting in the hypermodified nucleoside queuosine (7-(((4,5-cis-dihydroxy-2-cyclopenten-1-yl)amino)methyl)-7-deazaguanosine).</text>
</comment>
<dbReference type="GO" id="GO:0046872">
    <property type="term" value="F:metal ion binding"/>
    <property type="evidence" value="ECO:0007669"/>
    <property type="project" value="UniProtKB-KW"/>
</dbReference>
<keyword evidence="8" id="KW-1185">Reference proteome</keyword>
<organism evidence="7 8">
    <name type="scientific">Arctia plantaginis</name>
    <name type="common">Wood tiger moth</name>
    <name type="synonym">Phalaena plantaginis</name>
    <dbReference type="NCBI Taxonomy" id="874455"/>
    <lineage>
        <taxon>Eukaryota</taxon>
        <taxon>Metazoa</taxon>
        <taxon>Ecdysozoa</taxon>
        <taxon>Arthropoda</taxon>
        <taxon>Hexapoda</taxon>
        <taxon>Insecta</taxon>
        <taxon>Pterygota</taxon>
        <taxon>Neoptera</taxon>
        <taxon>Endopterygota</taxon>
        <taxon>Lepidoptera</taxon>
        <taxon>Glossata</taxon>
        <taxon>Ditrysia</taxon>
        <taxon>Noctuoidea</taxon>
        <taxon>Erebidae</taxon>
        <taxon>Arctiinae</taxon>
        <taxon>Arctia</taxon>
    </lineage>
</organism>
<protein>
    <recommendedName>
        <fullName evidence="5">Queuine tRNA-ribosyltransferase accessory subunit 2</fullName>
    </recommendedName>
    <alternativeName>
        <fullName evidence="5">Queuine tRNA-ribosyltransferase domain-containing protein 1</fullName>
    </alternativeName>
</protein>
<dbReference type="Pfam" id="PF01702">
    <property type="entry name" value="TGT"/>
    <property type="match status" value="1"/>
</dbReference>
<feature type="binding site" evidence="5">
    <location>
        <position position="357"/>
    </location>
    <ligand>
        <name>Zn(2+)</name>
        <dbReference type="ChEBI" id="CHEBI:29105"/>
    </ligand>
</feature>
<dbReference type="InterPro" id="IPR050852">
    <property type="entry name" value="Queuine_tRNA-ribosyltrfase"/>
</dbReference>
<dbReference type="GO" id="GO:0008479">
    <property type="term" value="F:tRNA-guanosine(34) queuine transglycosylase activity"/>
    <property type="evidence" value="ECO:0007669"/>
    <property type="project" value="UniProtKB-UniRule"/>
</dbReference>
<dbReference type="GO" id="GO:0006400">
    <property type="term" value="P:tRNA modification"/>
    <property type="evidence" value="ECO:0007669"/>
    <property type="project" value="InterPro"/>
</dbReference>
<dbReference type="OrthoDB" id="27601at2759"/>
<dbReference type="SUPFAM" id="SSF51713">
    <property type="entry name" value="tRNA-guanine transglycosylase"/>
    <property type="match status" value="1"/>
</dbReference>
<reference evidence="7 8" key="1">
    <citation type="submission" date="2020-04" db="EMBL/GenBank/DDBJ databases">
        <authorList>
            <person name="Wallbank WR R."/>
            <person name="Pardo Diaz C."/>
            <person name="Kozak K."/>
            <person name="Martin S."/>
            <person name="Jiggins C."/>
            <person name="Moest M."/>
            <person name="Warren A I."/>
            <person name="Byers J.R.P. K."/>
            <person name="Montejo-Kovacevich G."/>
            <person name="Yen C E."/>
        </authorList>
    </citation>
    <scope>NUCLEOTIDE SEQUENCE [LARGE SCALE GENOMIC DNA]</scope>
</reference>
<keyword evidence="4 5" id="KW-0862">Zinc</keyword>
<dbReference type="HAMAP" id="MF_03043">
    <property type="entry name" value="QTRT2"/>
    <property type="match status" value="1"/>
</dbReference>
<evidence type="ECO:0000313" key="8">
    <source>
        <dbReference type="Proteomes" id="UP000494106"/>
    </source>
</evidence>
<dbReference type="InterPro" id="IPR028592">
    <property type="entry name" value="QTRTD1"/>
</dbReference>
<keyword evidence="3 5" id="KW-0479">Metal-binding</keyword>
<evidence type="ECO:0000256" key="3">
    <source>
        <dbReference type="ARBA" id="ARBA00022723"/>
    </source>
</evidence>
<feature type="binding site" evidence="5">
    <location>
        <position position="328"/>
    </location>
    <ligand>
        <name>Zn(2+)</name>
        <dbReference type="ChEBI" id="CHEBI:29105"/>
    </ligand>
</feature>
<dbReference type="AlphaFoldDB" id="A0A8S1A1X2"/>
<comment type="cofactor">
    <cofactor evidence="5">
        <name>Zn(2+)</name>
        <dbReference type="ChEBI" id="CHEBI:29105"/>
    </cofactor>
    <text evidence="5">Binds 1 zinc ion per subunit.</text>
</comment>
<comment type="subcellular location">
    <subcellularLocation>
        <location evidence="5">Cytoplasm</location>
    </subcellularLocation>
</comment>
<dbReference type="NCBIfam" id="TIGR00449">
    <property type="entry name" value="tgt_general"/>
    <property type="match status" value="1"/>
</dbReference>
<evidence type="ECO:0000256" key="4">
    <source>
        <dbReference type="ARBA" id="ARBA00022833"/>
    </source>
</evidence>
<dbReference type="PANTHER" id="PTHR46064">
    <property type="entry name" value="QUEUINE TRNA-RIBOSYLTRANSFERASE ACCESSORY SUBUNIT 2"/>
    <property type="match status" value="1"/>
</dbReference>
<comment type="subunit">
    <text evidence="5">Heterodimer of a catalytic subunit and an accessory subunit.</text>
</comment>
<dbReference type="InterPro" id="IPR036511">
    <property type="entry name" value="TGT-like_sf"/>
</dbReference>
<evidence type="ECO:0000256" key="5">
    <source>
        <dbReference type="HAMAP-Rule" id="MF_03043"/>
    </source>
</evidence>
<name>A0A8S1A1X2_ARCPL</name>
<evidence type="ECO:0000313" key="7">
    <source>
        <dbReference type="EMBL" id="CAB3239815.1"/>
    </source>
</evidence>
<feature type="binding site" evidence="5">
    <location>
        <position position="326"/>
    </location>
    <ligand>
        <name>Zn(2+)</name>
        <dbReference type="ChEBI" id="CHEBI:29105"/>
    </ligand>
</feature>
<dbReference type="Proteomes" id="UP000494106">
    <property type="component" value="Unassembled WGS sequence"/>
</dbReference>